<feature type="region of interest" description="Disordered" evidence="2">
    <location>
        <begin position="152"/>
        <end position="340"/>
    </location>
</feature>
<feature type="compositionally biased region" description="Low complexity" evidence="2">
    <location>
        <begin position="1142"/>
        <end position="1157"/>
    </location>
</feature>
<feature type="compositionally biased region" description="Low complexity" evidence="2">
    <location>
        <begin position="287"/>
        <end position="301"/>
    </location>
</feature>
<feature type="region of interest" description="Disordered" evidence="2">
    <location>
        <begin position="1486"/>
        <end position="1515"/>
    </location>
</feature>
<feature type="compositionally biased region" description="Pro residues" evidence="2">
    <location>
        <begin position="246"/>
        <end position="262"/>
    </location>
</feature>
<feature type="compositionally biased region" description="Low complexity" evidence="2">
    <location>
        <begin position="263"/>
        <end position="272"/>
    </location>
</feature>
<feature type="region of interest" description="Disordered" evidence="2">
    <location>
        <begin position="748"/>
        <end position="794"/>
    </location>
</feature>
<feature type="region of interest" description="Disordered" evidence="2">
    <location>
        <begin position="953"/>
        <end position="998"/>
    </location>
</feature>
<accession>A0A075M2H6</accession>
<feature type="compositionally biased region" description="Polar residues" evidence="2">
    <location>
        <begin position="223"/>
        <end position="237"/>
    </location>
</feature>
<feature type="compositionally biased region" description="Polar residues" evidence="2">
    <location>
        <begin position="311"/>
        <end position="327"/>
    </location>
</feature>
<organism evidence="3">
    <name type="scientific">Volvox ferrisii</name>
    <dbReference type="NCBI Taxonomy" id="1075618"/>
    <lineage>
        <taxon>Eukaryota</taxon>
        <taxon>Viridiplantae</taxon>
        <taxon>Chlorophyta</taxon>
        <taxon>core chlorophytes</taxon>
        <taxon>Chlorophyceae</taxon>
        <taxon>CS clade</taxon>
        <taxon>Chlamydomonadales</taxon>
        <taxon>Volvocaceae</taxon>
        <taxon>Volvox</taxon>
    </lineage>
</organism>
<feature type="region of interest" description="Disordered" evidence="2">
    <location>
        <begin position="490"/>
        <end position="578"/>
    </location>
</feature>
<sequence>MVRMLMHAGRDADAHSALNGAYSKYSSDMSHRYVHVPEDCSSFESSTTTFVLTILRTSQARITKVPARETALHRMFDSAPRSDSLDVLAGRSTEAETATFLRKESATTLQTSSSGSSDLRVRLLDVVGICSAETDALCASARNLPAILRQPQTHSADQQPSAQLNPQDRELPTQQTTIREPSQHPPQRPQSQDANMTTPTSLPSAAAVNGDSVKHHTEKHDAPSTSPIPIINEQTATADLGRTKLQPPPPPHSQPRQPPPEPNAAAPPSTRYDPPPPPTTFQRTASLSTLATAGGPTTAASAGGGSRGPQLPQSTSWKSLGATPSTGGANGEGFVLPPGASLPPPVEVTVAVRLNGAPPLDEEPRCSGYGYYVRGPACGVFDPELYVNRHDCIRYEGMLVSRSHFEKLGGSNMAKWYRSIRVLPELEPLGEWLERHGLPVIKGAARRSRPRKLVVQSSIAANGGFGPAAAAAKRSSAAMASLARPCVTFPTWQPSTHPGGGDVSGDDGAGGDDGDDDGGEYMPPPSKRRAGSAEVCSSSCADGEDGGPGLSMQLHTGSCSLPHEPARGGYQPAPAPPRPLQRHLPPTAAAAAAAVSMGPPERPHANGALGHAPPALAASEPNDDEAEGTAALMFLSSQTIDNGGGLGLAPEGPVAASPGGGRRAGGVGAMRAGLPMGFPALGLRRGGTAVHVAHAVSLQPSMAAGAVGGGMRPHPHMMLQRHGMRNGVVLEEEMGVEGGLLHYPGKEEGAEELTSTPGRPGGGQRHQGMLTHRSAAWDGGSDGGSGRGGGARRGRFVSDMEGRAWSEGGGERNGVVTYGAAADGHDNGYDTAMPLRVALPTSVGVMPPVGAVQHLAMPPPTTTTGLLPPRTPSGAAAAGGAMSGAAGGGNTLDVARRALALARQKTTCGSQQAAGGPTAPVAVPGAGSGALIPHDDRNGPLVRAAAHQQVCDFQPDSDGDLLPKDTDEGAGAGAGGAGRVSAGRGVAEGPRWRGGRVMDDGVGRGLGLEGAAAARALAGEHSRGDRTADGSAGGAGGYGSVPATMAAGTLPAGVGAGLAGSGGGGSGGGSGTNDNDCNPTSLAAVAANVGSNCGSRQGLRSVQKREDDKAGDGEDGGSGGGSATLTTVAPVGPSSGGRRTPASMARAVSQHAAAVARPDVIGHEGTGQQQATHPWGGGQQVAAADGWPPPTAAATTAAGGGGVALVDHSAATATAVEGDPEDPWISEPGGMGGRKLHHAAAAAAGPLPPGTDTGCGTVDDSDDIDDMQLQQQLATVGAPALLLSIEMEQEQLIDRLRQLERLQLRIEALQQATGSQRNSARHESGVLDGFAAEGDALGGRSRRAAGGGGCYGAGLGQGVDERGGGLGRGGMAVESVVGMGGASRQDVGDVRGRMPMAIWKGRGHAGGSGGGGGGAARISRTDGFHLAPYHHGDDAVAYAGGVDTDGGVYGDEVAIGGHPYDREDTRDVGGAHHAVNFVGHRWVQPPPAPPPAPPLSHRQYGGHSYARSHQPAHSQHYNAWPGVGEAEEVQPMAWPHSGGREDVMTNGGGLVGGRQSGLVQRPHRALPYIKHMPFAVRRQGVVGFAGDGLLAGVGRGGERSQAKWE</sequence>
<feature type="compositionally biased region" description="Low complexity" evidence="2">
    <location>
        <begin position="979"/>
        <end position="989"/>
    </location>
</feature>
<feature type="compositionally biased region" description="Polar residues" evidence="2">
    <location>
        <begin position="193"/>
        <end position="203"/>
    </location>
</feature>
<keyword evidence="1" id="KW-0175">Coiled coil</keyword>
<evidence type="ECO:0000313" key="3">
    <source>
        <dbReference type="EMBL" id="AIF73527.1"/>
    </source>
</evidence>
<feature type="compositionally biased region" description="Basic and acidic residues" evidence="2">
    <location>
        <begin position="212"/>
        <end position="222"/>
    </location>
</feature>
<feature type="compositionally biased region" description="Low complexity" evidence="2">
    <location>
        <begin position="1182"/>
        <end position="1197"/>
    </location>
</feature>
<protein>
    <submittedName>
        <fullName evidence="3">RlsD</fullName>
    </submittedName>
</protein>
<name>A0A075M2H6_9CHLO</name>
<feature type="region of interest" description="Disordered" evidence="2">
    <location>
        <begin position="1092"/>
        <end position="1198"/>
    </location>
</feature>
<gene>
    <name evidence="3" type="primary">rlsD</name>
</gene>
<reference evidence="3" key="1">
    <citation type="journal article" date="2014" name="Evolution">
        <title>Early evolution of the genetic basis for soma in the volvocaceae.</title>
        <authorList>
            <person name="Hanschen E.R."/>
            <person name="Ferris P.J."/>
            <person name="Michod R.E."/>
        </authorList>
    </citation>
    <scope>NUCLEOTIDE SEQUENCE</scope>
</reference>
<feature type="coiled-coil region" evidence="1">
    <location>
        <begin position="1282"/>
        <end position="1312"/>
    </location>
</feature>
<proteinExistence type="predicted"/>
<feature type="compositionally biased region" description="Gly residues" evidence="2">
    <location>
        <begin position="780"/>
        <end position="789"/>
    </location>
</feature>
<feature type="compositionally biased region" description="Basic and acidic residues" evidence="2">
    <location>
        <begin position="1103"/>
        <end position="1112"/>
    </location>
</feature>
<feature type="compositionally biased region" description="Acidic residues" evidence="2">
    <location>
        <begin position="509"/>
        <end position="519"/>
    </location>
</feature>
<evidence type="ECO:0000256" key="1">
    <source>
        <dbReference type="SAM" id="Coils"/>
    </source>
</evidence>
<feature type="compositionally biased region" description="Polar residues" evidence="2">
    <location>
        <begin position="152"/>
        <end position="180"/>
    </location>
</feature>
<dbReference type="EMBL" id="KF607039">
    <property type="protein sequence ID" value="AIF73527.1"/>
    <property type="molecule type" value="Genomic_DNA"/>
</dbReference>
<evidence type="ECO:0000256" key="2">
    <source>
        <dbReference type="SAM" id="MobiDB-lite"/>
    </source>
</evidence>